<evidence type="ECO:0000313" key="3">
    <source>
        <dbReference type="EMBL" id="KAF4310119.1"/>
    </source>
</evidence>
<sequence length="145" mass="16296">MVDCDTDPNNSACEKPVSDVLKTAVPVSIFAVIFLTAGIVFYMIMRKRRMAERIAEEKARQKYADLGFDDDEPQHKRGKKSSPPRAPMQPSRSNNRQSTGPGDSNNNYLSNPNMYLRNEGSSFQLSQMHPSLDGQQKPATQKEFV</sequence>
<dbReference type="Proteomes" id="UP000572817">
    <property type="component" value="Unassembled WGS sequence"/>
</dbReference>
<name>A0A8H4N3Y1_9PEZI</name>
<gene>
    <name evidence="3" type="ORF">GTA08_BOTSDO02285</name>
</gene>
<reference evidence="3" key="1">
    <citation type="submission" date="2020-04" db="EMBL/GenBank/DDBJ databases">
        <title>Genome Assembly and Annotation of Botryosphaeria dothidea sdau 11-99, a Latent Pathogen of Apple Fruit Ring Rot in China.</title>
        <authorList>
            <person name="Yu C."/>
            <person name="Diao Y."/>
            <person name="Lu Q."/>
            <person name="Zhao J."/>
            <person name="Cui S."/>
            <person name="Peng C."/>
            <person name="He B."/>
            <person name="Liu H."/>
        </authorList>
    </citation>
    <scope>NUCLEOTIDE SEQUENCE [LARGE SCALE GENOMIC DNA]</scope>
    <source>
        <strain evidence="3">Sdau11-99</strain>
    </source>
</reference>
<dbReference type="OrthoDB" id="3912021at2759"/>
<protein>
    <submittedName>
        <fullName evidence="3">Uncharacterized protein</fullName>
    </submittedName>
</protein>
<comment type="caution">
    <text evidence="3">The sequence shown here is derived from an EMBL/GenBank/DDBJ whole genome shotgun (WGS) entry which is preliminary data.</text>
</comment>
<keyword evidence="4" id="KW-1185">Reference proteome</keyword>
<feature type="region of interest" description="Disordered" evidence="1">
    <location>
        <begin position="63"/>
        <end position="145"/>
    </location>
</feature>
<keyword evidence="2" id="KW-0812">Transmembrane</keyword>
<dbReference type="AlphaFoldDB" id="A0A8H4N3Y1"/>
<evidence type="ECO:0000256" key="1">
    <source>
        <dbReference type="SAM" id="MobiDB-lite"/>
    </source>
</evidence>
<accession>A0A8H4N3Y1</accession>
<keyword evidence="2" id="KW-1133">Transmembrane helix</keyword>
<proteinExistence type="predicted"/>
<organism evidence="3 4">
    <name type="scientific">Botryosphaeria dothidea</name>
    <dbReference type="NCBI Taxonomy" id="55169"/>
    <lineage>
        <taxon>Eukaryota</taxon>
        <taxon>Fungi</taxon>
        <taxon>Dikarya</taxon>
        <taxon>Ascomycota</taxon>
        <taxon>Pezizomycotina</taxon>
        <taxon>Dothideomycetes</taxon>
        <taxon>Dothideomycetes incertae sedis</taxon>
        <taxon>Botryosphaeriales</taxon>
        <taxon>Botryosphaeriaceae</taxon>
        <taxon>Botryosphaeria</taxon>
    </lineage>
</organism>
<feature type="transmembrane region" description="Helical" evidence="2">
    <location>
        <begin position="24"/>
        <end position="44"/>
    </location>
</feature>
<evidence type="ECO:0000256" key="2">
    <source>
        <dbReference type="SAM" id="Phobius"/>
    </source>
</evidence>
<evidence type="ECO:0000313" key="4">
    <source>
        <dbReference type="Proteomes" id="UP000572817"/>
    </source>
</evidence>
<keyword evidence="2" id="KW-0472">Membrane</keyword>
<dbReference type="EMBL" id="WWBZ02000016">
    <property type="protein sequence ID" value="KAF4310119.1"/>
    <property type="molecule type" value="Genomic_DNA"/>
</dbReference>
<feature type="compositionally biased region" description="Polar residues" evidence="1">
    <location>
        <begin position="90"/>
        <end position="139"/>
    </location>
</feature>